<feature type="transmembrane region" description="Helical" evidence="1">
    <location>
        <begin position="20"/>
        <end position="48"/>
    </location>
</feature>
<gene>
    <name evidence="2" type="ORF">DC083_04875</name>
</gene>
<keyword evidence="1" id="KW-1133">Transmembrane helix</keyword>
<dbReference type="EMBL" id="QEWQ01000003">
    <property type="protein sequence ID" value="PWD81226.1"/>
    <property type="molecule type" value="Genomic_DNA"/>
</dbReference>
<evidence type="ECO:0000313" key="3">
    <source>
        <dbReference type="Proteomes" id="UP000245020"/>
    </source>
</evidence>
<evidence type="ECO:0000256" key="1">
    <source>
        <dbReference type="SAM" id="Phobius"/>
    </source>
</evidence>
<organism evidence="2 3">
    <name type="scientific">Ignatzschineria ureiclastica</name>
    <dbReference type="NCBI Taxonomy" id="472582"/>
    <lineage>
        <taxon>Bacteria</taxon>
        <taxon>Pseudomonadati</taxon>
        <taxon>Pseudomonadota</taxon>
        <taxon>Gammaproteobacteria</taxon>
        <taxon>Cardiobacteriales</taxon>
        <taxon>Ignatzschineriaceae</taxon>
        <taxon>Ignatzschineria</taxon>
    </lineage>
</organism>
<keyword evidence="3" id="KW-1185">Reference proteome</keyword>
<proteinExistence type="predicted"/>
<keyword evidence="1" id="KW-0472">Membrane</keyword>
<keyword evidence="1" id="KW-0812">Transmembrane</keyword>
<accession>A0A2U2AF03</accession>
<feature type="transmembrane region" description="Helical" evidence="1">
    <location>
        <begin position="54"/>
        <end position="78"/>
    </location>
</feature>
<dbReference type="Proteomes" id="UP000245020">
    <property type="component" value="Unassembled WGS sequence"/>
</dbReference>
<reference evidence="3" key="1">
    <citation type="submission" date="2018-05" db="EMBL/GenBank/DDBJ databases">
        <title>Ignatzschineria dubaiensis sp. nov., isolated from necrotic foot tissues of dromedaries (Camelus dromedarius) and associated maggots in Dubai, United Arab Emirates.</title>
        <authorList>
            <person name="Tsang C.C."/>
            <person name="Tang J.Y.M."/>
            <person name="Fong J.Y.H."/>
            <person name="Kinne J."/>
            <person name="Lee H.H."/>
            <person name="Joseph M."/>
            <person name="Jose S."/>
            <person name="Schuster R.K."/>
            <person name="Tang Y."/>
            <person name="Sivakumar S."/>
            <person name="Chen J.H.K."/>
            <person name="Teng J.L.L."/>
            <person name="Lau S.K.P."/>
            <person name="Wernery U."/>
            <person name="Woo P.C.Y."/>
        </authorList>
    </citation>
    <scope>NUCLEOTIDE SEQUENCE [LARGE SCALE GENOMIC DNA]</scope>
    <source>
        <strain evidence="3">KCTC 22644</strain>
    </source>
</reference>
<dbReference type="AlphaFoldDB" id="A0A2U2AF03"/>
<evidence type="ECO:0000313" key="2">
    <source>
        <dbReference type="EMBL" id="PWD81226.1"/>
    </source>
</evidence>
<name>A0A2U2AF03_9GAMM</name>
<comment type="caution">
    <text evidence="2">The sequence shown here is derived from an EMBL/GenBank/DDBJ whole genome shotgun (WGS) entry which is preliminary data.</text>
</comment>
<protein>
    <submittedName>
        <fullName evidence="2">Uncharacterized protein</fullName>
    </submittedName>
</protein>
<sequence length="86" mass="9391">MEDDVINNILKENMNENTQLALGIFGVIIIFILNIAVILLPFYVAYLIISPTSFMGSVAVFFLGLVIVPLGLAAVALIRAAFTRSY</sequence>